<accession>W4L7U1</accession>
<dbReference type="EMBL" id="AZHW01001243">
    <property type="protein sequence ID" value="ETW93406.1"/>
    <property type="molecule type" value="Genomic_DNA"/>
</dbReference>
<reference evidence="3 4" key="1">
    <citation type="journal article" date="2014" name="Nature">
        <title>An environmental bacterial taxon with a large and distinct metabolic repertoire.</title>
        <authorList>
            <person name="Wilson M.C."/>
            <person name="Mori T."/>
            <person name="Ruckert C."/>
            <person name="Uria A.R."/>
            <person name="Helf M.J."/>
            <person name="Takada K."/>
            <person name="Gernert C."/>
            <person name="Steffens U.A."/>
            <person name="Heycke N."/>
            <person name="Schmitt S."/>
            <person name="Rinke C."/>
            <person name="Helfrich E.J."/>
            <person name="Brachmann A.O."/>
            <person name="Gurgui C."/>
            <person name="Wakimoto T."/>
            <person name="Kracht M."/>
            <person name="Crusemann M."/>
            <person name="Hentschel U."/>
            <person name="Abe I."/>
            <person name="Matsunaga S."/>
            <person name="Kalinowski J."/>
            <person name="Takeyama H."/>
            <person name="Piel J."/>
        </authorList>
    </citation>
    <scope>NUCLEOTIDE SEQUENCE [LARGE SCALE GENOMIC DNA]</scope>
    <source>
        <strain evidence="4">TSY1</strain>
    </source>
</reference>
<dbReference type="Gene3D" id="3.60.40.10">
    <property type="entry name" value="PPM-type phosphatase domain"/>
    <property type="match status" value="1"/>
</dbReference>
<dbReference type="HOGENOM" id="CLU_034545_3_2_7"/>
<sequence length="305" mass="33388">MSQPQTHAEPQLHHPEQRHNRSAKKPMGQLELTFFGISDAGLKRPNNEDHFIVADLTRHEIAVENNIVVPEAIHQPIGAQGTLLAVADGLGGQDDGEIASHIAVEAIVQTLFALQKQRLSAAERLTLATQEAHNAICRYTATIPGSRSMSSTLTAVHVAQDTMTIAQVGDSRAYLFSNGVLTQLTEDQTIVQMMLKKGMLTNEEAENHPDRHVILQALGQGRAVSPEITHAPFQYSDYVLLCSDGLSSYVEHQLIEDILNEDTDEQTRCNHLLEAAYAAGGEDNVTILLARLWSSRSASHHDNTA</sequence>
<feature type="compositionally biased region" description="Basic and acidic residues" evidence="1">
    <location>
        <begin position="10"/>
        <end position="19"/>
    </location>
</feature>
<evidence type="ECO:0000259" key="2">
    <source>
        <dbReference type="PROSITE" id="PS51746"/>
    </source>
</evidence>
<dbReference type="AlphaFoldDB" id="W4L7U1"/>
<dbReference type="GO" id="GO:0004722">
    <property type="term" value="F:protein serine/threonine phosphatase activity"/>
    <property type="evidence" value="ECO:0007669"/>
    <property type="project" value="InterPro"/>
</dbReference>
<dbReference type="PANTHER" id="PTHR13832">
    <property type="entry name" value="PROTEIN PHOSPHATASE 2C"/>
    <property type="match status" value="1"/>
</dbReference>
<dbReference type="PROSITE" id="PS51746">
    <property type="entry name" value="PPM_2"/>
    <property type="match status" value="1"/>
</dbReference>
<dbReference type="PATRIC" id="fig|1429438.4.peg.7383"/>
<proteinExistence type="predicted"/>
<comment type="caution">
    <text evidence="3">The sequence shown here is derived from an EMBL/GenBank/DDBJ whole genome shotgun (WGS) entry which is preliminary data.</text>
</comment>
<dbReference type="Proteomes" id="UP000019141">
    <property type="component" value="Unassembled WGS sequence"/>
</dbReference>
<organism evidence="3 4">
    <name type="scientific">Entotheonella factor</name>
    <dbReference type="NCBI Taxonomy" id="1429438"/>
    <lineage>
        <taxon>Bacteria</taxon>
        <taxon>Pseudomonadati</taxon>
        <taxon>Nitrospinota/Tectimicrobiota group</taxon>
        <taxon>Candidatus Tectimicrobiota</taxon>
        <taxon>Candidatus Entotheonellia</taxon>
        <taxon>Candidatus Entotheonellales</taxon>
        <taxon>Candidatus Entotheonellaceae</taxon>
        <taxon>Candidatus Entotheonella</taxon>
    </lineage>
</organism>
<dbReference type="InterPro" id="IPR015655">
    <property type="entry name" value="PP2C"/>
</dbReference>
<dbReference type="InterPro" id="IPR001932">
    <property type="entry name" value="PPM-type_phosphatase-like_dom"/>
</dbReference>
<feature type="region of interest" description="Disordered" evidence="1">
    <location>
        <begin position="1"/>
        <end position="25"/>
    </location>
</feature>
<name>W4L7U1_ENTF1</name>
<evidence type="ECO:0000313" key="4">
    <source>
        <dbReference type="Proteomes" id="UP000019141"/>
    </source>
</evidence>
<keyword evidence="4" id="KW-1185">Reference proteome</keyword>
<dbReference type="SMART" id="SM00332">
    <property type="entry name" value="PP2Cc"/>
    <property type="match status" value="1"/>
</dbReference>
<dbReference type="InterPro" id="IPR036457">
    <property type="entry name" value="PPM-type-like_dom_sf"/>
</dbReference>
<feature type="domain" description="PPM-type phosphatase" evidence="2">
    <location>
        <begin position="34"/>
        <end position="292"/>
    </location>
</feature>
<dbReference type="Pfam" id="PF13672">
    <property type="entry name" value="PP2C_2"/>
    <property type="match status" value="1"/>
</dbReference>
<protein>
    <recommendedName>
        <fullName evidence="2">PPM-type phosphatase domain-containing protein</fullName>
    </recommendedName>
</protein>
<evidence type="ECO:0000313" key="3">
    <source>
        <dbReference type="EMBL" id="ETW93406.1"/>
    </source>
</evidence>
<dbReference type="SUPFAM" id="SSF81606">
    <property type="entry name" value="PP2C-like"/>
    <property type="match status" value="1"/>
</dbReference>
<evidence type="ECO:0000256" key="1">
    <source>
        <dbReference type="SAM" id="MobiDB-lite"/>
    </source>
</evidence>
<gene>
    <name evidence="3" type="ORF">ETSY1_39395</name>
</gene>
<dbReference type="SMART" id="SM00331">
    <property type="entry name" value="PP2C_SIG"/>
    <property type="match status" value="1"/>
</dbReference>
<dbReference type="CDD" id="cd00143">
    <property type="entry name" value="PP2Cc"/>
    <property type="match status" value="1"/>
</dbReference>
<dbReference type="PANTHER" id="PTHR13832:SF827">
    <property type="entry name" value="PROTEIN PHOSPHATASE 1L"/>
    <property type="match status" value="1"/>
</dbReference>